<dbReference type="Gene3D" id="1.20.120.520">
    <property type="entry name" value="nmb1532 protein domain like"/>
    <property type="match status" value="1"/>
</dbReference>
<reference evidence="2 3" key="1">
    <citation type="journal article" date="2015" name="Antonie Van Leeuwenhoek">
        <title>Streptomyces klenkii sp. nov., isolated from deep marine sediment.</title>
        <authorList>
            <person name="Veyisoglu A."/>
            <person name="Sahin N."/>
        </authorList>
    </citation>
    <scope>NUCLEOTIDE SEQUENCE [LARGE SCALE GENOMIC DNA]</scope>
    <source>
        <strain evidence="2 3">KCTC 29202</strain>
    </source>
</reference>
<comment type="caution">
    <text evidence="2">The sequence shown here is derived from an EMBL/GenBank/DDBJ whole genome shotgun (WGS) entry which is preliminary data.</text>
</comment>
<feature type="domain" description="Hemerythrin-like" evidence="1">
    <location>
        <begin position="18"/>
        <end position="131"/>
    </location>
</feature>
<evidence type="ECO:0000259" key="1">
    <source>
        <dbReference type="Pfam" id="PF01814"/>
    </source>
</evidence>
<proteinExistence type="predicted"/>
<dbReference type="InterPro" id="IPR012312">
    <property type="entry name" value="Hemerythrin-like"/>
</dbReference>
<organism evidence="2 3">
    <name type="scientific">Streptomyces klenkii</name>
    <dbReference type="NCBI Taxonomy" id="1420899"/>
    <lineage>
        <taxon>Bacteria</taxon>
        <taxon>Bacillati</taxon>
        <taxon>Actinomycetota</taxon>
        <taxon>Actinomycetes</taxon>
        <taxon>Kitasatosporales</taxon>
        <taxon>Streptomycetaceae</taxon>
        <taxon>Streptomyces</taxon>
    </lineage>
</organism>
<name>A0A3B0AZG0_9ACTN</name>
<dbReference type="Pfam" id="PF01814">
    <property type="entry name" value="Hemerythrin"/>
    <property type="match status" value="1"/>
</dbReference>
<evidence type="ECO:0000313" key="2">
    <source>
        <dbReference type="EMBL" id="RKN65800.1"/>
    </source>
</evidence>
<dbReference type="RefSeq" id="WP_120757529.1">
    <property type="nucleotide sequence ID" value="NZ_JBFADQ010000024.1"/>
</dbReference>
<dbReference type="PANTHER" id="PTHR35585:SF1">
    <property type="entry name" value="HHE DOMAIN PROTEIN (AFU_ORTHOLOGUE AFUA_4G00730)"/>
    <property type="match status" value="1"/>
</dbReference>
<dbReference type="Proteomes" id="UP000270343">
    <property type="component" value="Unassembled WGS sequence"/>
</dbReference>
<protein>
    <submittedName>
        <fullName evidence="2">Hemerythrin domain-containing protein</fullName>
    </submittedName>
</protein>
<accession>A0A3B0AZG0</accession>
<dbReference type="EMBL" id="RBAM01000010">
    <property type="protein sequence ID" value="RKN65800.1"/>
    <property type="molecule type" value="Genomic_DNA"/>
</dbReference>
<keyword evidence="3" id="KW-1185">Reference proteome</keyword>
<sequence>MGYTDTDTAGRRPESNDVVALLMNQHEQIRTLLDDVLERTGEERRHAFRHLVHLLAVHETAEEEVVHPYARQAAEGGEHVVADRLKEENAAKRTLKRLEHMDPDGPAFVEEFTSLRDAVRAHARAEETYEFTRLLDAGDPARLQALAKAVRAAEAVAPTHPHPGTETLTGNALLGPPAAVADRARDAMRKAMGRT</sequence>
<dbReference type="AlphaFoldDB" id="A0A3B0AZG0"/>
<dbReference type="OrthoDB" id="3212362at2"/>
<evidence type="ECO:0000313" key="3">
    <source>
        <dbReference type="Proteomes" id="UP000270343"/>
    </source>
</evidence>
<gene>
    <name evidence="2" type="ORF">D7231_23545</name>
</gene>
<dbReference type="PANTHER" id="PTHR35585">
    <property type="entry name" value="HHE DOMAIN PROTEIN (AFU_ORTHOLOGUE AFUA_4G00730)"/>
    <property type="match status" value="1"/>
</dbReference>